<dbReference type="EMBL" id="JAJITD010000014">
    <property type="protein sequence ID" value="MCC8395831.1"/>
    <property type="molecule type" value="Genomic_DNA"/>
</dbReference>
<dbReference type="RefSeq" id="WP_230512191.1">
    <property type="nucleotide sequence ID" value="NZ_JAJITD010000014.1"/>
</dbReference>
<comment type="caution">
    <text evidence="1">The sequence shown here is derived from an EMBL/GenBank/DDBJ whole genome shotgun (WGS) entry which is preliminary data.</text>
</comment>
<evidence type="ECO:0000313" key="2">
    <source>
        <dbReference type="Proteomes" id="UP001431019"/>
    </source>
</evidence>
<evidence type="ECO:0000313" key="1">
    <source>
        <dbReference type="EMBL" id="MCC8395831.1"/>
    </source>
</evidence>
<organism evidence="1 2">
    <name type="scientific">Paraburkholderia sejongensis</name>
    <dbReference type="NCBI Taxonomy" id="2886946"/>
    <lineage>
        <taxon>Bacteria</taxon>
        <taxon>Pseudomonadati</taxon>
        <taxon>Pseudomonadota</taxon>
        <taxon>Betaproteobacteria</taxon>
        <taxon>Burkholderiales</taxon>
        <taxon>Burkholderiaceae</taxon>
        <taxon>Paraburkholderia</taxon>
    </lineage>
</organism>
<reference evidence="1 2" key="1">
    <citation type="submission" date="2021-11" db="EMBL/GenBank/DDBJ databases">
        <authorList>
            <person name="Oh E.-T."/>
            <person name="Kim S.-B."/>
        </authorList>
    </citation>
    <scope>NUCLEOTIDE SEQUENCE [LARGE SCALE GENOMIC DNA]</scope>
    <source>
        <strain evidence="1 2">MMS20-SJTR3</strain>
    </source>
</reference>
<gene>
    <name evidence="1" type="ORF">LJ656_24915</name>
</gene>
<accession>A0ABS8K115</accession>
<dbReference type="Pfam" id="PF14083">
    <property type="entry name" value="PGDYG"/>
    <property type="match status" value="1"/>
</dbReference>
<keyword evidence="2" id="KW-1185">Reference proteome</keyword>
<name>A0ABS8K115_9BURK</name>
<dbReference type="InterPro" id="IPR025688">
    <property type="entry name" value="PGDYG_prot"/>
</dbReference>
<protein>
    <submittedName>
        <fullName evidence="1">PGDYG domain-containing protein</fullName>
    </submittedName>
</protein>
<sequence length="141" mass="15142">MNRVSIAARAGAFRTCKRPLRVQVSFAGAAGQLETLEGTVQYARGDALLTGVEGELWPVPRERFFATYAPLAPTRHGENGSYVKVSEQVWAWRADAPTDLALAGARGTLHVASGDFIVESDSGEVWVVAASIFAKTYEAEA</sequence>
<proteinExistence type="predicted"/>
<dbReference type="Proteomes" id="UP001431019">
    <property type="component" value="Unassembled WGS sequence"/>
</dbReference>